<dbReference type="OrthoDB" id="194468at2759"/>
<comment type="catalytic activity">
    <reaction evidence="6 8">
        <text>guanine + H2O + H(+) = xanthine + NH4(+)</text>
        <dbReference type="Rhea" id="RHEA:14665"/>
        <dbReference type="ChEBI" id="CHEBI:15377"/>
        <dbReference type="ChEBI" id="CHEBI:15378"/>
        <dbReference type="ChEBI" id="CHEBI:16235"/>
        <dbReference type="ChEBI" id="CHEBI:17712"/>
        <dbReference type="ChEBI" id="CHEBI:28938"/>
        <dbReference type="EC" id="3.5.4.3"/>
    </reaction>
</comment>
<evidence type="ECO:0000256" key="4">
    <source>
        <dbReference type="ARBA" id="ARBA00022801"/>
    </source>
</evidence>
<dbReference type="STRING" id="857342.A0A2T3BC93"/>
<sequence>MTASDLPVFVPEHGVHMSLPFAIYGTIIHSVSVEEVEIIDRGLLVIGLDGKILLFQKGIAREDVISVLSGSGFNPRALLLRVLKRGEFLIPGFIDTHNHAPQWTQRGTGRGRLIMDWLNTVTFPHEARFEDPEYARETYADCVDGFIKQGITTASYYGSLHGEATKILADICLKKGQRAFVGKCNMNINSPDFYKDASAEVSLQVTEDFITHVRKIDPKSTLVTPILTPRFAVACDRDVLSGLGRLAAKNSDLPIQTHFDETEQEMEITKELYPEFANEADLYEHFGLLNERSILAHCIYVNEYEMGRLKDLNCGVAHCPVSNTTGGSFGAAPIREYLRRDIKVGLGTDSGGGFSSSILDAMRQAFIVSKARELATGGADKHLSLNECFYLATLGGARVCGLDQKIGNFAVGKEFDALEITTRKEHPSIITPVEDIDSMEDIFEKFLMSGDDRNIARVYVRGRSIKNQP</sequence>
<evidence type="ECO:0000256" key="8">
    <source>
        <dbReference type="RuleBase" id="RU366009"/>
    </source>
</evidence>
<keyword evidence="11" id="KW-1185">Reference proteome</keyword>
<dbReference type="GO" id="GO:0008270">
    <property type="term" value="F:zinc ion binding"/>
    <property type="evidence" value="ECO:0007669"/>
    <property type="project" value="UniProtKB-UniRule"/>
</dbReference>
<dbReference type="FunFam" id="3.20.20.140:FF:000022">
    <property type="entry name" value="Guanine deaminase"/>
    <property type="match status" value="1"/>
</dbReference>
<evidence type="ECO:0000256" key="6">
    <source>
        <dbReference type="ARBA" id="ARBA00051148"/>
    </source>
</evidence>
<dbReference type="NCBIfam" id="TIGR02967">
    <property type="entry name" value="guan_deamin"/>
    <property type="match status" value="1"/>
</dbReference>
<dbReference type="InterPro" id="IPR051607">
    <property type="entry name" value="Metallo-dep_hydrolases"/>
</dbReference>
<dbReference type="Gene3D" id="2.30.40.10">
    <property type="entry name" value="Urease, subunit C, domain 1"/>
    <property type="match status" value="1"/>
</dbReference>
<dbReference type="GO" id="GO:0008892">
    <property type="term" value="F:guanine deaminase activity"/>
    <property type="evidence" value="ECO:0007669"/>
    <property type="project" value="UniProtKB-UniRule"/>
</dbReference>
<dbReference type="RefSeq" id="XP_024724541.1">
    <property type="nucleotide sequence ID" value="XM_024864384.1"/>
</dbReference>
<organism evidence="10 11">
    <name type="scientific">Amorphotheca resinae ATCC 22711</name>
    <dbReference type="NCBI Taxonomy" id="857342"/>
    <lineage>
        <taxon>Eukaryota</taxon>
        <taxon>Fungi</taxon>
        <taxon>Dikarya</taxon>
        <taxon>Ascomycota</taxon>
        <taxon>Pezizomycotina</taxon>
        <taxon>Leotiomycetes</taxon>
        <taxon>Helotiales</taxon>
        <taxon>Amorphothecaceae</taxon>
        <taxon>Amorphotheca</taxon>
    </lineage>
</organism>
<dbReference type="AlphaFoldDB" id="A0A2T3BC93"/>
<name>A0A2T3BC93_AMORE</name>
<evidence type="ECO:0000256" key="5">
    <source>
        <dbReference type="ARBA" id="ARBA00022833"/>
    </source>
</evidence>
<dbReference type="InParanoid" id="A0A2T3BC93"/>
<comment type="pathway">
    <text evidence="1 8">Purine metabolism; guanine degradation; xanthine from guanine: step 1/1.</text>
</comment>
<evidence type="ECO:0000256" key="2">
    <source>
        <dbReference type="ARBA" id="ARBA00006745"/>
    </source>
</evidence>
<evidence type="ECO:0000313" key="10">
    <source>
        <dbReference type="EMBL" id="PSS25942.1"/>
    </source>
</evidence>
<dbReference type="GO" id="GO:0006147">
    <property type="term" value="P:guanine catabolic process"/>
    <property type="evidence" value="ECO:0007669"/>
    <property type="project" value="UniProtKB-UniRule"/>
</dbReference>
<dbReference type="GeneID" id="36572465"/>
<keyword evidence="3 8" id="KW-0479">Metal-binding</keyword>
<dbReference type="EC" id="3.5.4.3" evidence="8"/>
<dbReference type="PANTHER" id="PTHR11271:SF49">
    <property type="entry name" value="GUANINE DEAMINASE"/>
    <property type="match status" value="1"/>
</dbReference>
<dbReference type="UniPathway" id="UPA00603">
    <property type="reaction ID" value="UER00660"/>
</dbReference>
<dbReference type="PANTHER" id="PTHR11271">
    <property type="entry name" value="GUANINE DEAMINASE"/>
    <property type="match status" value="1"/>
</dbReference>
<dbReference type="GO" id="GO:0005829">
    <property type="term" value="C:cytosol"/>
    <property type="evidence" value="ECO:0007669"/>
    <property type="project" value="TreeGrafter"/>
</dbReference>
<keyword evidence="4 8" id="KW-0378">Hydrolase</keyword>
<evidence type="ECO:0000259" key="9">
    <source>
        <dbReference type="Pfam" id="PF01979"/>
    </source>
</evidence>
<reference evidence="10 11" key="1">
    <citation type="journal article" date="2018" name="New Phytol.">
        <title>Comparative genomics and transcriptomics depict ericoid mycorrhizal fungi as versatile saprotrophs and plant mutualists.</title>
        <authorList>
            <person name="Martino E."/>
            <person name="Morin E."/>
            <person name="Grelet G.A."/>
            <person name="Kuo A."/>
            <person name="Kohler A."/>
            <person name="Daghino S."/>
            <person name="Barry K.W."/>
            <person name="Cichocki N."/>
            <person name="Clum A."/>
            <person name="Dockter R.B."/>
            <person name="Hainaut M."/>
            <person name="Kuo R.C."/>
            <person name="LaButti K."/>
            <person name="Lindahl B.D."/>
            <person name="Lindquist E.A."/>
            <person name="Lipzen A."/>
            <person name="Khouja H.R."/>
            <person name="Magnuson J."/>
            <person name="Murat C."/>
            <person name="Ohm R.A."/>
            <person name="Singer S.W."/>
            <person name="Spatafora J.W."/>
            <person name="Wang M."/>
            <person name="Veneault-Fourrey C."/>
            <person name="Henrissat B."/>
            <person name="Grigoriev I.V."/>
            <person name="Martin F.M."/>
            <person name="Perotto S."/>
        </authorList>
    </citation>
    <scope>NUCLEOTIDE SEQUENCE [LARGE SCALE GENOMIC DNA]</scope>
    <source>
        <strain evidence="10 11">ATCC 22711</strain>
    </source>
</reference>
<gene>
    <name evidence="10" type="ORF">M430DRAFT_208469</name>
</gene>
<evidence type="ECO:0000313" key="11">
    <source>
        <dbReference type="Proteomes" id="UP000241818"/>
    </source>
</evidence>
<evidence type="ECO:0000256" key="3">
    <source>
        <dbReference type="ARBA" id="ARBA00022723"/>
    </source>
</evidence>
<dbReference type="InterPro" id="IPR006680">
    <property type="entry name" value="Amidohydro-rel"/>
</dbReference>
<proteinExistence type="inferred from homology"/>
<feature type="domain" description="Amidohydrolase-related" evidence="9">
    <location>
        <begin position="88"/>
        <end position="463"/>
    </location>
</feature>
<accession>A0A2T3BC93</accession>
<dbReference type="InterPro" id="IPR011059">
    <property type="entry name" value="Metal-dep_hydrolase_composite"/>
</dbReference>
<comment type="function">
    <text evidence="7 8">Catalyzes the hydrolytic deamination of guanine, producing xanthine and ammonia.</text>
</comment>
<dbReference type="InterPro" id="IPR032466">
    <property type="entry name" value="Metal_Hydrolase"/>
</dbReference>
<evidence type="ECO:0000256" key="7">
    <source>
        <dbReference type="ARBA" id="ARBA00056079"/>
    </source>
</evidence>
<dbReference type="Pfam" id="PF01979">
    <property type="entry name" value="Amidohydro_1"/>
    <property type="match status" value="1"/>
</dbReference>
<dbReference type="Proteomes" id="UP000241818">
    <property type="component" value="Unassembled WGS sequence"/>
</dbReference>
<dbReference type="Gene3D" id="3.20.20.140">
    <property type="entry name" value="Metal-dependent hydrolases"/>
    <property type="match status" value="1"/>
</dbReference>
<protein>
    <recommendedName>
        <fullName evidence="8">Guanine deaminase</fullName>
        <shortName evidence="8">Guanase</shortName>
        <ecNumber evidence="8">3.5.4.3</ecNumber>
    </recommendedName>
    <alternativeName>
        <fullName evidence="8">Guanine aminohydrolase</fullName>
    </alternativeName>
</protein>
<dbReference type="EMBL" id="KZ679007">
    <property type="protein sequence ID" value="PSS25942.1"/>
    <property type="molecule type" value="Genomic_DNA"/>
</dbReference>
<evidence type="ECO:0000256" key="1">
    <source>
        <dbReference type="ARBA" id="ARBA00004984"/>
    </source>
</evidence>
<comment type="similarity">
    <text evidence="2 8">Belongs to the metallo-dependent hydrolases superfamily. ATZ/TRZ family.</text>
</comment>
<keyword evidence="5 8" id="KW-0862">Zinc</keyword>
<dbReference type="SUPFAM" id="SSF51556">
    <property type="entry name" value="Metallo-dependent hydrolases"/>
    <property type="match status" value="1"/>
</dbReference>
<comment type="cofactor">
    <cofactor evidence="8">
        <name>Zn(2+)</name>
        <dbReference type="ChEBI" id="CHEBI:29105"/>
    </cofactor>
    <text evidence="8">Binds 1 zinc ion per subunit.</text>
</comment>
<dbReference type="InterPro" id="IPR014311">
    <property type="entry name" value="Guanine_deaminase"/>
</dbReference>